<organism evidence="1 2">
    <name type="scientific">Araneus ventricosus</name>
    <name type="common">Orbweaver spider</name>
    <name type="synonym">Epeira ventricosa</name>
    <dbReference type="NCBI Taxonomy" id="182803"/>
    <lineage>
        <taxon>Eukaryota</taxon>
        <taxon>Metazoa</taxon>
        <taxon>Ecdysozoa</taxon>
        <taxon>Arthropoda</taxon>
        <taxon>Chelicerata</taxon>
        <taxon>Arachnida</taxon>
        <taxon>Araneae</taxon>
        <taxon>Araneomorphae</taxon>
        <taxon>Entelegynae</taxon>
        <taxon>Araneoidea</taxon>
        <taxon>Araneidae</taxon>
        <taxon>Araneus</taxon>
    </lineage>
</organism>
<proteinExistence type="predicted"/>
<evidence type="ECO:0000313" key="2">
    <source>
        <dbReference type="Proteomes" id="UP000499080"/>
    </source>
</evidence>
<dbReference type="EMBL" id="BGPR01008969">
    <property type="protein sequence ID" value="GBN37160.1"/>
    <property type="molecule type" value="Genomic_DNA"/>
</dbReference>
<dbReference type="Proteomes" id="UP000499080">
    <property type="component" value="Unassembled WGS sequence"/>
</dbReference>
<name>A0A4Y2NF18_ARAVE</name>
<dbReference type="AlphaFoldDB" id="A0A4Y2NF18"/>
<protein>
    <submittedName>
        <fullName evidence="1">Uncharacterized protein</fullName>
    </submittedName>
</protein>
<reference evidence="1 2" key="1">
    <citation type="journal article" date="2019" name="Sci. Rep.">
        <title>Orb-weaving spider Araneus ventricosus genome elucidates the spidroin gene catalogue.</title>
        <authorList>
            <person name="Kono N."/>
            <person name="Nakamura H."/>
            <person name="Ohtoshi R."/>
            <person name="Moran D.A.P."/>
            <person name="Shinohara A."/>
            <person name="Yoshida Y."/>
            <person name="Fujiwara M."/>
            <person name="Mori M."/>
            <person name="Tomita M."/>
            <person name="Arakawa K."/>
        </authorList>
    </citation>
    <scope>NUCLEOTIDE SEQUENCE [LARGE SCALE GENOMIC DNA]</scope>
</reference>
<sequence>MRVPRAEKKNRRIACACAEIASSTQVKRDALNVCFLTNSRRQNWFLANCQVFGVSLLCTGISTHAHGVEQVCDYTDRQTVSPLTDLAQNFIRTYIDDAKTVYQILSI</sequence>
<evidence type="ECO:0000313" key="1">
    <source>
        <dbReference type="EMBL" id="GBN37160.1"/>
    </source>
</evidence>
<accession>A0A4Y2NF18</accession>
<keyword evidence="2" id="KW-1185">Reference proteome</keyword>
<gene>
    <name evidence="1" type="ORF">AVEN_160165_1</name>
</gene>
<comment type="caution">
    <text evidence="1">The sequence shown here is derived from an EMBL/GenBank/DDBJ whole genome shotgun (WGS) entry which is preliminary data.</text>
</comment>